<name>A0A0G4P6R0_PENC3</name>
<dbReference type="STRING" id="1429867.A0A0G4P6R0"/>
<organism evidence="3 4">
    <name type="scientific">Penicillium camemberti (strain FM 013)</name>
    <dbReference type="NCBI Taxonomy" id="1429867"/>
    <lineage>
        <taxon>Eukaryota</taxon>
        <taxon>Fungi</taxon>
        <taxon>Dikarya</taxon>
        <taxon>Ascomycota</taxon>
        <taxon>Pezizomycotina</taxon>
        <taxon>Eurotiomycetes</taxon>
        <taxon>Eurotiomycetidae</taxon>
        <taxon>Eurotiales</taxon>
        <taxon>Aspergillaceae</taxon>
        <taxon>Penicillium</taxon>
    </lineage>
</organism>
<protein>
    <submittedName>
        <fullName evidence="3">Str. FM013</fullName>
    </submittedName>
</protein>
<keyword evidence="1" id="KW-1133">Transmembrane helix</keyword>
<dbReference type="AlphaFoldDB" id="A0A0G4P6R0"/>
<dbReference type="EMBL" id="HG793139">
    <property type="protein sequence ID" value="CRL22018.1"/>
    <property type="molecule type" value="Genomic_DNA"/>
</dbReference>
<evidence type="ECO:0000313" key="4">
    <source>
        <dbReference type="Proteomes" id="UP000053732"/>
    </source>
</evidence>
<keyword evidence="1" id="KW-0812">Transmembrane</keyword>
<keyword evidence="4" id="KW-1185">Reference proteome</keyword>
<proteinExistence type="predicted"/>
<feature type="transmembrane region" description="Helical" evidence="1">
    <location>
        <begin position="66"/>
        <end position="88"/>
    </location>
</feature>
<sequence length="124" mass="13458">MPRHMQDAFPPPQSIMAWNENLEDLQTSLAGGALERALLCVLELGMLVGHYESQGVLYDLPVSDRMVLAGMSIGLFSAAAVATSSFLFELAHTGSTSVRVAFRFGLHVGQVSHMLEPRGEVRKS</sequence>
<dbReference type="InterPro" id="IPR001227">
    <property type="entry name" value="Ac_transferase_dom_sf"/>
</dbReference>
<dbReference type="GO" id="GO:0016740">
    <property type="term" value="F:transferase activity"/>
    <property type="evidence" value="ECO:0007669"/>
    <property type="project" value="InterPro"/>
</dbReference>
<dbReference type="InterPro" id="IPR032088">
    <property type="entry name" value="SAT"/>
</dbReference>
<dbReference type="Gene3D" id="3.40.366.10">
    <property type="entry name" value="Malonyl-Coenzyme A Acyl Carrier Protein, domain 2"/>
    <property type="match status" value="1"/>
</dbReference>
<evidence type="ECO:0000259" key="2">
    <source>
        <dbReference type="Pfam" id="PF16073"/>
    </source>
</evidence>
<evidence type="ECO:0000313" key="3">
    <source>
        <dbReference type="EMBL" id="CRL22018.1"/>
    </source>
</evidence>
<gene>
    <name evidence="3" type="ORF">PCAMFM013_S006g000558</name>
</gene>
<dbReference type="Pfam" id="PF16073">
    <property type="entry name" value="SAT"/>
    <property type="match status" value="1"/>
</dbReference>
<evidence type="ECO:0000256" key="1">
    <source>
        <dbReference type="SAM" id="Phobius"/>
    </source>
</evidence>
<dbReference type="Proteomes" id="UP000053732">
    <property type="component" value="Unassembled WGS sequence"/>
</dbReference>
<feature type="domain" description="Starter acyltransferase (SAT)" evidence="2">
    <location>
        <begin position="2"/>
        <end position="119"/>
    </location>
</feature>
<accession>A0A0G4P6R0</accession>
<keyword evidence="1" id="KW-0472">Membrane</keyword>
<reference evidence="3 4" key="1">
    <citation type="journal article" date="2014" name="Nat. Commun.">
        <title>Multiple recent horizontal transfers of a large genomic region in cheese making fungi.</title>
        <authorList>
            <person name="Cheeseman K."/>
            <person name="Ropars J."/>
            <person name="Renault P."/>
            <person name="Dupont J."/>
            <person name="Gouzy J."/>
            <person name="Branca A."/>
            <person name="Abraham A.L."/>
            <person name="Ceppi M."/>
            <person name="Conseiller E."/>
            <person name="Debuchy R."/>
            <person name="Malagnac F."/>
            <person name="Goarin A."/>
            <person name="Silar P."/>
            <person name="Lacoste S."/>
            <person name="Sallet E."/>
            <person name="Bensimon A."/>
            <person name="Giraud T."/>
            <person name="Brygoo Y."/>
        </authorList>
    </citation>
    <scope>NUCLEOTIDE SEQUENCE [LARGE SCALE GENOMIC DNA]</scope>
    <source>
        <strain evidence="4">FM 013</strain>
    </source>
</reference>